<gene>
    <name evidence="6" type="primary">rps17</name>
    <name evidence="8" type="ORF">ENO04_04300</name>
</gene>
<dbReference type="InterPro" id="IPR000266">
    <property type="entry name" value="Ribosomal_uS17"/>
</dbReference>
<dbReference type="InterPro" id="IPR012340">
    <property type="entry name" value="NA-bd_OB-fold"/>
</dbReference>
<evidence type="ECO:0000256" key="7">
    <source>
        <dbReference type="RuleBase" id="RU003872"/>
    </source>
</evidence>
<keyword evidence="4 6" id="KW-0689">Ribosomal protein</keyword>
<dbReference type="SUPFAM" id="SSF50249">
    <property type="entry name" value="Nucleic acid-binding proteins"/>
    <property type="match status" value="1"/>
</dbReference>
<dbReference type="GO" id="GO:0003735">
    <property type="term" value="F:structural constituent of ribosome"/>
    <property type="evidence" value="ECO:0007669"/>
    <property type="project" value="UniProtKB-UniRule"/>
</dbReference>
<dbReference type="GO" id="GO:0019843">
    <property type="term" value="F:rRNA binding"/>
    <property type="evidence" value="ECO:0007669"/>
    <property type="project" value="UniProtKB-UniRule"/>
</dbReference>
<dbReference type="EMBL" id="DSDY01000134">
    <property type="protein sequence ID" value="HDS10817.1"/>
    <property type="molecule type" value="Genomic_DNA"/>
</dbReference>
<evidence type="ECO:0000256" key="5">
    <source>
        <dbReference type="ARBA" id="ARBA00023274"/>
    </source>
</evidence>
<proteinExistence type="inferred from homology"/>
<dbReference type="NCBIfam" id="NF006345">
    <property type="entry name" value="PRK08572.1"/>
    <property type="match status" value="1"/>
</dbReference>
<comment type="function">
    <text evidence="6">One of the primary rRNA binding proteins, it binds specifically to the 5'-end of 16S ribosomal RNA.</text>
</comment>
<dbReference type="GO" id="GO:0006412">
    <property type="term" value="P:translation"/>
    <property type="evidence" value="ECO:0007669"/>
    <property type="project" value="UniProtKB-UniRule"/>
</dbReference>
<dbReference type="CDD" id="cd00364">
    <property type="entry name" value="Ribosomal_uS17"/>
    <property type="match status" value="1"/>
</dbReference>
<comment type="caution">
    <text evidence="8">The sequence shown here is derived from an EMBL/GenBank/DDBJ whole genome shotgun (WGS) entry which is preliminary data.</text>
</comment>
<dbReference type="GO" id="GO:0022627">
    <property type="term" value="C:cytosolic small ribosomal subunit"/>
    <property type="evidence" value="ECO:0007669"/>
    <property type="project" value="UniProtKB-UniRule"/>
</dbReference>
<sequence length="118" mass="13329">MPAKKEVKNIGIPGITPPKEKCNDPNCPFHGTIKVRGQIIEGLVVSDKMEKTVVVRRDYLFYDRKYRRYEWRKSLIHAHNPPCINAKQGDAVVIGETRPISKTVKFVVIAKKEGVSVG</sequence>
<evidence type="ECO:0000313" key="8">
    <source>
        <dbReference type="EMBL" id="HDS10817.1"/>
    </source>
</evidence>
<dbReference type="Gene3D" id="2.40.50.1000">
    <property type="match status" value="1"/>
</dbReference>
<name>A0A7C1E0C9_9CREN</name>
<organism evidence="8">
    <name type="scientific">Fervidicoccus fontis</name>
    <dbReference type="NCBI Taxonomy" id="683846"/>
    <lineage>
        <taxon>Archaea</taxon>
        <taxon>Thermoproteota</taxon>
        <taxon>Thermoprotei</taxon>
        <taxon>Fervidicoccales</taxon>
        <taxon>Fervidicoccaceae</taxon>
        <taxon>Fervidicoccus</taxon>
    </lineage>
</organism>
<keyword evidence="3 6" id="KW-0694">RNA-binding</keyword>
<comment type="subunit">
    <text evidence="6">Part of the 30S ribosomal subunit.</text>
</comment>
<evidence type="ECO:0000256" key="3">
    <source>
        <dbReference type="ARBA" id="ARBA00022884"/>
    </source>
</evidence>
<evidence type="ECO:0000256" key="2">
    <source>
        <dbReference type="ARBA" id="ARBA00022730"/>
    </source>
</evidence>
<keyword evidence="2 6" id="KW-0699">rRNA-binding</keyword>
<accession>A0A7C1E0C9</accession>
<dbReference type="PANTHER" id="PTHR10744:SF9">
    <property type="entry name" value="40S RIBOSOMAL PROTEIN S11-RELATED"/>
    <property type="match status" value="1"/>
</dbReference>
<dbReference type="PRINTS" id="PR00973">
    <property type="entry name" value="RIBOSOMALS17"/>
</dbReference>
<dbReference type="InterPro" id="IPR019979">
    <property type="entry name" value="Ribosomal_uS17_CS"/>
</dbReference>
<evidence type="ECO:0000256" key="4">
    <source>
        <dbReference type="ARBA" id="ARBA00022980"/>
    </source>
</evidence>
<dbReference type="PROSITE" id="PS00056">
    <property type="entry name" value="RIBOSOMAL_S17"/>
    <property type="match status" value="1"/>
</dbReference>
<protein>
    <recommendedName>
        <fullName evidence="6">Small ribosomal subunit protein uS17</fullName>
    </recommendedName>
</protein>
<keyword evidence="5 6" id="KW-0687">Ribonucleoprotein</keyword>
<dbReference type="InterPro" id="IPR019978">
    <property type="entry name" value="Ribosomal_uS17_archaeal"/>
</dbReference>
<reference evidence="8" key="1">
    <citation type="journal article" date="2020" name="mSystems">
        <title>Genome- and Community-Level Interaction Insights into Carbon Utilization and Element Cycling Functions of Hydrothermarchaeota in Hydrothermal Sediment.</title>
        <authorList>
            <person name="Zhou Z."/>
            <person name="Liu Y."/>
            <person name="Xu W."/>
            <person name="Pan J."/>
            <person name="Luo Z.H."/>
            <person name="Li M."/>
        </authorList>
    </citation>
    <scope>NUCLEOTIDE SEQUENCE [LARGE SCALE GENOMIC DNA]</scope>
    <source>
        <strain evidence="8">SpSt-123</strain>
    </source>
</reference>
<dbReference type="InterPro" id="IPR028333">
    <property type="entry name" value="Ribosomal_uS17_arc/euk"/>
</dbReference>
<dbReference type="AlphaFoldDB" id="A0A7C1E0C9"/>
<dbReference type="PANTHER" id="PTHR10744">
    <property type="entry name" value="40S RIBOSOMAL PROTEIN S11 FAMILY MEMBER"/>
    <property type="match status" value="1"/>
</dbReference>
<dbReference type="Pfam" id="PF00366">
    <property type="entry name" value="Ribosomal_S17"/>
    <property type="match status" value="1"/>
</dbReference>
<evidence type="ECO:0000256" key="6">
    <source>
        <dbReference type="HAMAP-Rule" id="MF_01345"/>
    </source>
</evidence>
<comment type="similarity">
    <text evidence="1 6 7">Belongs to the universal ribosomal protein uS17 family.</text>
</comment>
<evidence type="ECO:0000256" key="1">
    <source>
        <dbReference type="ARBA" id="ARBA00010254"/>
    </source>
</evidence>
<dbReference type="HAMAP" id="MF_01345_A">
    <property type="entry name" value="Ribosomal_uS17_A"/>
    <property type="match status" value="1"/>
</dbReference>
<dbReference type="NCBIfam" id="TIGR03630">
    <property type="entry name" value="uS17_arch"/>
    <property type="match status" value="1"/>
</dbReference>